<evidence type="ECO:0000313" key="1">
    <source>
        <dbReference type="EMBL" id="QJW94755.1"/>
    </source>
</evidence>
<accession>A0A6M5YLG0</accession>
<name>A0A6M5YLG0_9BACT</name>
<dbReference type="KEGG" id="ftj:FTUN_2278"/>
<dbReference type="Proteomes" id="UP000503447">
    <property type="component" value="Chromosome"/>
</dbReference>
<gene>
    <name evidence="1" type="ORF">FTUN_2278</name>
</gene>
<dbReference type="AlphaFoldDB" id="A0A6M5YLG0"/>
<reference evidence="2" key="1">
    <citation type="submission" date="2020-05" db="EMBL/GenBank/DDBJ databases">
        <title>Frigoriglobus tundricola gen. nov., sp. nov., a psychrotolerant cellulolytic planctomycete of the family Gemmataceae with two divergent copies of 16S rRNA gene.</title>
        <authorList>
            <person name="Kulichevskaya I.S."/>
            <person name="Ivanova A.A."/>
            <person name="Naumoff D.G."/>
            <person name="Beletsky A.V."/>
            <person name="Rijpstra W.I.C."/>
            <person name="Sinninghe Damste J.S."/>
            <person name="Mardanov A.V."/>
            <person name="Ravin N.V."/>
            <person name="Dedysh S.N."/>
        </authorList>
    </citation>
    <scope>NUCLEOTIDE SEQUENCE [LARGE SCALE GENOMIC DNA]</scope>
    <source>
        <strain evidence="2">PL17</strain>
    </source>
</reference>
<evidence type="ECO:0000313" key="2">
    <source>
        <dbReference type="Proteomes" id="UP000503447"/>
    </source>
</evidence>
<sequence length="66" mass="7290">MIGTSSFREPMVFSRTNENLPAGDIALKSKWNRHLRSSGVARSCPGRAAATIAGVRFRPILHARRL</sequence>
<protein>
    <submittedName>
        <fullName evidence="1">Uncharacterized protein</fullName>
    </submittedName>
</protein>
<dbReference type="EMBL" id="CP053452">
    <property type="protein sequence ID" value="QJW94755.1"/>
    <property type="molecule type" value="Genomic_DNA"/>
</dbReference>
<organism evidence="1 2">
    <name type="scientific">Frigoriglobus tundricola</name>
    <dbReference type="NCBI Taxonomy" id="2774151"/>
    <lineage>
        <taxon>Bacteria</taxon>
        <taxon>Pseudomonadati</taxon>
        <taxon>Planctomycetota</taxon>
        <taxon>Planctomycetia</taxon>
        <taxon>Gemmatales</taxon>
        <taxon>Gemmataceae</taxon>
        <taxon>Frigoriglobus</taxon>
    </lineage>
</organism>
<proteinExistence type="predicted"/>
<keyword evidence="2" id="KW-1185">Reference proteome</keyword>